<protein>
    <recommendedName>
        <fullName evidence="5">DUF262 domain-containing protein</fullName>
    </recommendedName>
</protein>
<evidence type="ECO:0000313" key="3">
    <source>
        <dbReference type="EMBL" id="BAU58746.1"/>
    </source>
</evidence>
<dbReference type="KEGG" id="hhk:HH1059_20370"/>
<keyword evidence="4" id="KW-1185">Reference proteome</keyword>
<dbReference type="InterPro" id="IPR011089">
    <property type="entry name" value="GmrSD_C"/>
</dbReference>
<organism evidence="3 4">
    <name type="scientific">Halorhodospira halochloris</name>
    <name type="common">Ectothiorhodospira halochloris</name>
    <dbReference type="NCBI Taxonomy" id="1052"/>
    <lineage>
        <taxon>Bacteria</taxon>
        <taxon>Pseudomonadati</taxon>
        <taxon>Pseudomonadota</taxon>
        <taxon>Gammaproteobacteria</taxon>
        <taxon>Chromatiales</taxon>
        <taxon>Ectothiorhodospiraceae</taxon>
        <taxon>Halorhodospira</taxon>
    </lineage>
</organism>
<dbReference type="InterPro" id="IPR004919">
    <property type="entry name" value="GmrSD_N"/>
</dbReference>
<dbReference type="PANTHER" id="PTHR35149:SF2">
    <property type="entry name" value="DUF262 DOMAIN-CONTAINING PROTEIN"/>
    <property type="match status" value="1"/>
</dbReference>
<sequence length="645" mass="74258">MDNCVLTQVQAPAAILDEDIAFVIPSYQRPYVWPDDAVVKLFDDIFRAWQWDACSNYYIGTVLTAPISHIEGAAYELIDGQQRITTLMLIALAFRVTGQETALNPLAERGNAPRLTFAIREQVQALLGYWSGLDGYQYPGEDAVKTNPYLTRLDDALNVLKQLVGAIEKDRRIELAGYIHTNVQWVNNTMPGSMDLNRLFATMNTRGVQLEQSDILKSMLLRRISTDKSRYEAIWQACEQMDNYFERNVRQIFGGTDWSDMLPEHLRHFDPARFLLSEEQNLEAERPGSGLTISQLADSSYPDENEGSSALDLDDTVYCQSIIGFPLLLMHALRIYTARSGYADIGGRLHSERLIDSFSVLVDASETEVKEFVECLWEVRYQFDRWVVKWVERSDEDERQLRLTDINRSPSNGNWYLTRSVKKLFELVPLQSVRHFTGEHSAQYWLTPFLGLLCMETNPSENTVLDIMERIDNQLSLAEASQKQASFELLSGDVSAQRSVAAIIEYLKTPCGTKFEHYWFQKLEYLLWKRDHSQDEKVLNYRIVSRNSIEHVYAQNEEFKNEMKRDYLDAFGNLVLLNPSENSSYGYQSVNKKKADFKDRSHYNGSYDSLKLKEIFSLMGQGEWSPNLVEAHQEAMFELISCHYS</sequence>
<name>A0A0X8XB20_HALHR</name>
<dbReference type="RefSeq" id="WP_096410050.1">
    <property type="nucleotide sequence ID" value="NZ_AP017372.2"/>
</dbReference>
<dbReference type="PANTHER" id="PTHR35149">
    <property type="entry name" value="SLL5132 PROTEIN"/>
    <property type="match status" value="1"/>
</dbReference>
<reference evidence="3" key="1">
    <citation type="submission" date="2016-02" db="EMBL/GenBank/DDBJ databases">
        <title>Halorhodospira halochloris DSM-1059 complete genome, version 2.</title>
        <authorList>
            <person name="Tsukatani Y."/>
        </authorList>
    </citation>
    <scope>NUCLEOTIDE SEQUENCE</scope>
    <source>
        <strain evidence="3">DSM 1059</strain>
    </source>
</reference>
<feature type="domain" description="GmrSD restriction endonucleases N-terminal" evidence="1">
    <location>
        <begin position="16"/>
        <end position="220"/>
    </location>
</feature>
<dbReference type="Pfam" id="PF07510">
    <property type="entry name" value="GmrSD_C"/>
    <property type="match status" value="1"/>
</dbReference>
<gene>
    <name evidence="3" type="ORF">HH1059_20370</name>
</gene>
<evidence type="ECO:0000259" key="1">
    <source>
        <dbReference type="Pfam" id="PF03235"/>
    </source>
</evidence>
<accession>A0A0X8XB20</accession>
<feature type="domain" description="GmrSD restriction endonucleases C-terminal" evidence="2">
    <location>
        <begin position="512"/>
        <end position="638"/>
    </location>
</feature>
<dbReference type="EMBL" id="AP017372">
    <property type="protein sequence ID" value="BAU58746.1"/>
    <property type="molecule type" value="Genomic_DNA"/>
</dbReference>
<dbReference type="OrthoDB" id="9798761at2"/>
<dbReference type="Pfam" id="PF03235">
    <property type="entry name" value="GmrSD_N"/>
    <property type="match status" value="1"/>
</dbReference>
<evidence type="ECO:0000259" key="2">
    <source>
        <dbReference type="Pfam" id="PF07510"/>
    </source>
</evidence>
<dbReference type="AlphaFoldDB" id="A0A0X8XB20"/>
<evidence type="ECO:0000313" key="4">
    <source>
        <dbReference type="Proteomes" id="UP000218890"/>
    </source>
</evidence>
<dbReference type="Proteomes" id="UP000218890">
    <property type="component" value="Chromosome"/>
</dbReference>
<evidence type="ECO:0008006" key="5">
    <source>
        <dbReference type="Google" id="ProtNLM"/>
    </source>
</evidence>
<proteinExistence type="predicted"/>